<reference evidence="1" key="1">
    <citation type="journal article" date="2023" name="Mol. Phylogenet. Evol.">
        <title>Genome-scale phylogeny and comparative genomics of the fungal order Sordariales.</title>
        <authorList>
            <person name="Hensen N."/>
            <person name="Bonometti L."/>
            <person name="Westerberg I."/>
            <person name="Brannstrom I.O."/>
            <person name="Guillou S."/>
            <person name="Cros-Aarteil S."/>
            <person name="Calhoun S."/>
            <person name="Haridas S."/>
            <person name="Kuo A."/>
            <person name="Mondo S."/>
            <person name="Pangilinan J."/>
            <person name="Riley R."/>
            <person name="LaButti K."/>
            <person name="Andreopoulos B."/>
            <person name="Lipzen A."/>
            <person name="Chen C."/>
            <person name="Yan M."/>
            <person name="Daum C."/>
            <person name="Ng V."/>
            <person name="Clum A."/>
            <person name="Steindorff A."/>
            <person name="Ohm R.A."/>
            <person name="Martin F."/>
            <person name="Silar P."/>
            <person name="Natvig D.O."/>
            <person name="Lalanne C."/>
            <person name="Gautier V."/>
            <person name="Ament-Velasquez S.L."/>
            <person name="Kruys A."/>
            <person name="Hutchinson M.I."/>
            <person name="Powell A.J."/>
            <person name="Barry K."/>
            <person name="Miller A.N."/>
            <person name="Grigoriev I.V."/>
            <person name="Debuchy R."/>
            <person name="Gladieux P."/>
            <person name="Hiltunen Thoren M."/>
            <person name="Johannesson H."/>
        </authorList>
    </citation>
    <scope>NUCLEOTIDE SEQUENCE</scope>
    <source>
        <strain evidence="1">CBS 333.67</strain>
    </source>
</reference>
<sequence length="406" mass="45650">MMSASQPQYATAGFVIDLAAVVNTNEPGHRMVVPGAKEAIASLQDQKIPFVLLTRETGLTEKQVARGLEKRLGLKIGSGSIVLPQTPFREQVNDYQDKVVVVIGGEGDKAQKAAMKYGFKHVMITKDIVDLYPHLYNTGEHCLHPTPPKPWISARGDDIKVSAIFVWRASDPANWDLDIGICVDLLLTKQGYIGTHTTKNLNYLQHWPEQQPQLFICKADTAPAPGAGQGYGYPVPLRDGKTWLSTLEDRWTDATGLPLDDVQYKYFGAACNDDVTVRHMDRVLRERSKKLDHRRDRTGNCQHDHRPFLRTVYMIGKDIDFGARSDAYEVDCEPRARRRSVRIDPLRKAQLREAAVHDFAPEVRPWHVAGSLKEAVEYALTEEYWECVEAGLKPLWARPEGAITLV</sequence>
<evidence type="ECO:0000313" key="2">
    <source>
        <dbReference type="Proteomes" id="UP001273166"/>
    </source>
</evidence>
<reference evidence="1" key="2">
    <citation type="submission" date="2023-06" db="EMBL/GenBank/DDBJ databases">
        <authorList>
            <consortium name="Lawrence Berkeley National Laboratory"/>
            <person name="Mondo S.J."/>
            <person name="Hensen N."/>
            <person name="Bonometti L."/>
            <person name="Westerberg I."/>
            <person name="Brannstrom I.O."/>
            <person name="Guillou S."/>
            <person name="Cros-Aarteil S."/>
            <person name="Calhoun S."/>
            <person name="Haridas S."/>
            <person name="Kuo A."/>
            <person name="Pangilinan J."/>
            <person name="Riley R."/>
            <person name="Labutti K."/>
            <person name="Andreopoulos B."/>
            <person name="Lipzen A."/>
            <person name="Chen C."/>
            <person name="Yanf M."/>
            <person name="Daum C."/>
            <person name="Ng V."/>
            <person name="Clum A."/>
            <person name="Steindorff A."/>
            <person name="Ohm R."/>
            <person name="Martin F."/>
            <person name="Silar P."/>
            <person name="Natvig D."/>
            <person name="Lalanne C."/>
            <person name="Gautier V."/>
            <person name="Ament-Velasquez S.L."/>
            <person name="Kruys A."/>
            <person name="Hutchinson M.I."/>
            <person name="Powell A.J."/>
            <person name="Barry K."/>
            <person name="Miller A.N."/>
            <person name="Grigoriev I.V."/>
            <person name="Debuchy R."/>
            <person name="Gladieux P."/>
            <person name="Thoren M.H."/>
            <person name="Johannesson H."/>
        </authorList>
    </citation>
    <scope>NUCLEOTIDE SEQUENCE</scope>
    <source>
        <strain evidence="1">CBS 333.67</strain>
    </source>
</reference>
<dbReference type="EMBL" id="JAUDZG010000006">
    <property type="protein sequence ID" value="KAK3303052.1"/>
    <property type="molecule type" value="Genomic_DNA"/>
</dbReference>
<proteinExistence type="predicted"/>
<dbReference type="AlphaFoldDB" id="A0AAJ0GN63"/>
<organism evidence="1 2">
    <name type="scientific">Chaetomium strumarium</name>
    <dbReference type="NCBI Taxonomy" id="1170767"/>
    <lineage>
        <taxon>Eukaryota</taxon>
        <taxon>Fungi</taxon>
        <taxon>Dikarya</taxon>
        <taxon>Ascomycota</taxon>
        <taxon>Pezizomycotina</taxon>
        <taxon>Sordariomycetes</taxon>
        <taxon>Sordariomycetidae</taxon>
        <taxon>Sordariales</taxon>
        <taxon>Chaetomiaceae</taxon>
        <taxon>Chaetomium</taxon>
    </lineage>
</organism>
<evidence type="ECO:0000313" key="1">
    <source>
        <dbReference type="EMBL" id="KAK3303052.1"/>
    </source>
</evidence>
<comment type="caution">
    <text evidence="1">The sequence shown here is derived from an EMBL/GenBank/DDBJ whole genome shotgun (WGS) entry which is preliminary data.</text>
</comment>
<name>A0AAJ0GN63_9PEZI</name>
<dbReference type="SUPFAM" id="SSF56784">
    <property type="entry name" value="HAD-like"/>
    <property type="match status" value="1"/>
</dbReference>
<accession>A0AAJ0GN63</accession>
<dbReference type="InterPro" id="IPR023214">
    <property type="entry name" value="HAD_sf"/>
</dbReference>
<keyword evidence="2" id="KW-1185">Reference proteome</keyword>
<gene>
    <name evidence="1" type="ORF">B0T15DRAFT_538948</name>
</gene>
<dbReference type="GeneID" id="87888537"/>
<dbReference type="InterPro" id="IPR036412">
    <property type="entry name" value="HAD-like_sf"/>
</dbReference>
<protein>
    <submittedName>
        <fullName evidence="1">Uncharacterized protein</fullName>
    </submittedName>
</protein>
<dbReference type="RefSeq" id="XP_062718832.1">
    <property type="nucleotide sequence ID" value="XM_062869708.1"/>
</dbReference>
<dbReference type="Proteomes" id="UP001273166">
    <property type="component" value="Unassembled WGS sequence"/>
</dbReference>
<dbReference type="InterPro" id="IPR006357">
    <property type="entry name" value="HAD-SF_hydro_IIA"/>
</dbReference>
<dbReference type="Pfam" id="PF13344">
    <property type="entry name" value="Hydrolase_6"/>
    <property type="match status" value="1"/>
</dbReference>
<dbReference type="Gene3D" id="3.40.50.1000">
    <property type="entry name" value="HAD superfamily/HAD-like"/>
    <property type="match status" value="2"/>
</dbReference>